<dbReference type="GO" id="GO:0001667">
    <property type="term" value="P:ameboidal-type cell migration"/>
    <property type="evidence" value="ECO:0007669"/>
    <property type="project" value="UniProtKB-ARBA"/>
</dbReference>
<evidence type="ECO:0000313" key="3">
    <source>
        <dbReference type="EMBL" id="KAL1505987.1"/>
    </source>
</evidence>
<dbReference type="Proteomes" id="UP001566132">
    <property type="component" value="Unassembled WGS sequence"/>
</dbReference>
<dbReference type="SMART" id="SM00174">
    <property type="entry name" value="RHO"/>
    <property type="match status" value="1"/>
</dbReference>
<protein>
    <submittedName>
        <fullName evidence="3">Uncharacterized protein</fullName>
    </submittedName>
</protein>
<dbReference type="PRINTS" id="PR00449">
    <property type="entry name" value="RASTRNSFRMNG"/>
</dbReference>
<dbReference type="PROSITE" id="PS51421">
    <property type="entry name" value="RAS"/>
    <property type="match status" value="1"/>
</dbReference>
<dbReference type="AlphaFoldDB" id="A0ABD1F184"/>
<sequence>MKMTPQCNPVLHYTKQPLLLTHHNPQATVISAEASKKLLKSERKKREKNKIKCVIVGDKQVGKTALAVSYSNDSFPSEYVPTAYDNYNVDVQVDEKPIRLEICDTAGEDNLGGPLRRLCYPGADVFMLCFSVVRPSSFESACERWADELTRLGVPVVLVGCQADLVNDHETLSNLRRQRQITVPLVKARNLARRLNATYVETSAKTCNHLKKAFDEAIISALKRRDENERKKWWKKLLCWK</sequence>
<dbReference type="Pfam" id="PF00071">
    <property type="entry name" value="Ras"/>
    <property type="match status" value="1"/>
</dbReference>
<dbReference type="InterPro" id="IPR027417">
    <property type="entry name" value="P-loop_NTPase"/>
</dbReference>
<dbReference type="GO" id="GO:0022412">
    <property type="term" value="P:cellular process involved in reproduction in multicellular organism"/>
    <property type="evidence" value="ECO:0007669"/>
    <property type="project" value="UniProtKB-ARBA"/>
</dbReference>
<evidence type="ECO:0000256" key="1">
    <source>
        <dbReference type="ARBA" id="ARBA00022741"/>
    </source>
</evidence>
<dbReference type="InterPro" id="IPR001806">
    <property type="entry name" value="Small_GTPase"/>
</dbReference>
<dbReference type="SMART" id="SM00175">
    <property type="entry name" value="RAB"/>
    <property type="match status" value="1"/>
</dbReference>
<dbReference type="PANTHER" id="PTHR24072">
    <property type="entry name" value="RHO FAMILY GTPASE"/>
    <property type="match status" value="1"/>
</dbReference>
<name>A0ABD1F184_HYPHA</name>
<dbReference type="EMBL" id="JBDJPC010000004">
    <property type="protein sequence ID" value="KAL1505987.1"/>
    <property type="molecule type" value="Genomic_DNA"/>
</dbReference>
<proteinExistence type="predicted"/>
<dbReference type="SUPFAM" id="SSF52540">
    <property type="entry name" value="P-loop containing nucleoside triphosphate hydrolases"/>
    <property type="match status" value="1"/>
</dbReference>
<dbReference type="GO" id="GO:0035099">
    <property type="term" value="P:hemocyte migration"/>
    <property type="evidence" value="ECO:0007669"/>
    <property type="project" value="UniProtKB-ARBA"/>
</dbReference>
<evidence type="ECO:0000256" key="2">
    <source>
        <dbReference type="ARBA" id="ARBA00023134"/>
    </source>
</evidence>
<keyword evidence="1" id="KW-0547">Nucleotide-binding</keyword>
<dbReference type="Gene3D" id="3.40.50.300">
    <property type="entry name" value="P-loop containing nucleotide triphosphate hydrolases"/>
    <property type="match status" value="1"/>
</dbReference>
<dbReference type="NCBIfam" id="TIGR00231">
    <property type="entry name" value="small_GTP"/>
    <property type="match status" value="1"/>
</dbReference>
<evidence type="ECO:0000313" key="4">
    <source>
        <dbReference type="Proteomes" id="UP001566132"/>
    </source>
</evidence>
<dbReference type="InterPro" id="IPR005225">
    <property type="entry name" value="Small_GTP-bd"/>
</dbReference>
<dbReference type="GO" id="GO:0003006">
    <property type="term" value="P:developmental process involved in reproduction"/>
    <property type="evidence" value="ECO:0007669"/>
    <property type="project" value="UniProtKB-ARBA"/>
</dbReference>
<reference evidence="3 4" key="1">
    <citation type="submission" date="2024-05" db="EMBL/GenBank/DDBJ databases">
        <title>Genetic variation in Jamaican populations of the coffee berry borer (Hypothenemus hampei).</title>
        <authorList>
            <person name="Errbii M."/>
            <person name="Myrie A."/>
        </authorList>
    </citation>
    <scope>NUCLEOTIDE SEQUENCE [LARGE SCALE GENOMIC DNA]</scope>
    <source>
        <strain evidence="3">JA-Hopewell-2020-01-JO</strain>
        <tissue evidence="3">Whole body</tissue>
    </source>
</reference>
<dbReference type="PROSITE" id="PS51419">
    <property type="entry name" value="RAB"/>
    <property type="match status" value="1"/>
</dbReference>
<organism evidence="3 4">
    <name type="scientific">Hypothenemus hampei</name>
    <name type="common">Coffee berry borer</name>
    <dbReference type="NCBI Taxonomy" id="57062"/>
    <lineage>
        <taxon>Eukaryota</taxon>
        <taxon>Metazoa</taxon>
        <taxon>Ecdysozoa</taxon>
        <taxon>Arthropoda</taxon>
        <taxon>Hexapoda</taxon>
        <taxon>Insecta</taxon>
        <taxon>Pterygota</taxon>
        <taxon>Neoptera</taxon>
        <taxon>Endopterygota</taxon>
        <taxon>Coleoptera</taxon>
        <taxon>Polyphaga</taxon>
        <taxon>Cucujiformia</taxon>
        <taxon>Curculionidae</taxon>
        <taxon>Scolytinae</taxon>
        <taxon>Hypothenemus</taxon>
    </lineage>
</organism>
<gene>
    <name evidence="3" type="ORF">ABEB36_005428</name>
</gene>
<dbReference type="InterPro" id="IPR003578">
    <property type="entry name" value="Small_GTPase_Rho"/>
</dbReference>
<comment type="caution">
    <text evidence="3">The sequence shown here is derived from an EMBL/GenBank/DDBJ whole genome shotgun (WGS) entry which is preliminary data.</text>
</comment>
<accession>A0ABD1F184</accession>
<dbReference type="PROSITE" id="PS51420">
    <property type="entry name" value="RHO"/>
    <property type="match status" value="1"/>
</dbReference>
<dbReference type="FunFam" id="3.40.50.300:FF:001600">
    <property type="entry name" value="RhoU, isoform B"/>
    <property type="match status" value="1"/>
</dbReference>
<dbReference type="GO" id="GO:0035006">
    <property type="term" value="P:melanization defense response"/>
    <property type="evidence" value="ECO:0007669"/>
    <property type="project" value="UniProtKB-ARBA"/>
</dbReference>
<keyword evidence="2" id="KW-0342">GTP-binding</keyword>
<keyword evidence="4" id="KW-1185">Reference proteome</keyword>
<dbReference type="GO" id="GO:0005525">
    <property type="term" value="F:GTP binding"/>
    <property type="evidence" value="ECO:0007669"/>
    <property type="project" value="UniProtKB-KW"/>
</dbReference>
<dbReference type="SMART" id="SM00173">
    <property type="entry name" value="RAS"/>
    <property type="match status" value="1"/>
</dbReference>